<gene>
    <name evidence="3" type="ORF">EJ08DRAFT_712199</name>
</gene>
<comment type="caution">
    <text evidence="3">The sequence shown here is derived from an EMBL/GenBank/DDBJ whole genome shotgun (WGS) entry which is preliminary data.</text>
</comment>
<evidence type="ECO:0000313" key="3">
    <source>
        <dbReference type="EMBL" id="KAF2431826.1"/>
    </source>
</evidence>
<evidence type="ECO:0008006" key="5">
    <source>
        <dbReference type="Google" id="ProtNLM"/>
    </source>
</evidence>
<evidence type="ECO:0000256" key="1">
    <source>
        <dbReference type="ARBA" id="ARBA00022729"/>
    </source>
</evidence>
<accession>A0A9P4TZW6</accession>
<name>A0A9P4TZW6_9PEZI</name>
<dbReference type="OrthoDB" id="406505at2759"/>
<organism evidence="3 4">
    <name type="scientific">Tothia fuscella</name>
    <dbReference type="NCBI Taxonomy" id="1048955"/>
    <lineage>
        <taxon>Eukaryota</taxon>
        <taxon>Fungi</taxon>
        <taxon>Dikarya</taxon>
        <taxon>Ascomycota</taxon>
        <taxon>Pezizomycotina</taxon>
        <taxon>Dothideomycetes</taxon>
        <taxon>Pleosporomycetidae</taxon>
        <taxon>Venturiales</taxon>
        <taxon>Cylindrosympodiaceae</taxon>
        <taxon>Tothia</taxon>
    </lineage>
</organism>
<reference evidence="3" key="1">
    <citation type="journal article" date="2020" name="Stud. Mycol.">
        <title>101 Dothideomycetes genomes: a test case for predicting lifestyles and emergence of pathogens.</title>
        <authorList>
            <person name="Haridas S."/>
            <person name="Albert R."/>
            <person name="Binder M."/>
            <person name="Bloem J."/>
            <person name="Labutti K."/>
            <person name="Salamov A."/>
            <person name="Andreopoulos B."/>
            <person name="Baker S."/>
            <person name="Barry K."/>
            <person name="Bills G."/>
            <person name="Bluhm B."/>
            <person name="Cannon C."/>
            <person name="Castanera R."/>
            <person name="Culley D."/>
            <person name="Daum C."/>
            <person name="Ezra D."/>
            <person name="Gonzalez J."/>
            <person name="Henrissat B."/>
            <person name="Kuo A."/>
            <person name="Liang C."/>
            <person name="Lipzen A."/>
            <person name="Lutzoni F."/>
            <person name="Magnuson J."/>
            <person name="Mondo S."/>
            <person name="Nolan M."/>
            <person name="Ohm R."/>
            <person name="Pangilinan J."/>
            <person name="Park H.-J."/>
            <person name="Ramirez L."/>
            <person name="Alfaro M."/>
            <person name="Sun H."/>
            <person name="Tritt A."/>
            <person name="Yoshinaga Y."/>
            <person name="Zwiers L.-H."/>
            <person name="Turgeon B."/>
            <person name="Goodwin S."/>
            <person name="Spatafora J."/>
            <person name="Crous P."/>
            <person name="Grigoriev I."/>
        </authorList>
    </citation>
    <scope>NUCLEOTIDE SEQUENCE</scope>
    <source>
        <strain evidence="3">CBS 130266</strain>
    </source>
</reference>
<dbReference type="SUPFAM" id="SSF50685">
    <property type="entry name" value="Barwin-like endoglucanases"/>
    <property type="match status" value="1"/>
</dbReference>
<dbReference type="NCBIfam" id="NF041144">
    <property type="entry name" value="expansin_EXLX1"/>
    <property type="match status" value="1"/>
</dbReference>
<evidence type="ECO:0000256" key="2">
    <source>
        <dbReference type="SAM" id="SignalP"/>
    </source>
</evidence>
<dbReference type="InterPro" id="IPR051477">
    <property type="entry name" value="Expansin_CellWall"/>
</dbReference>
<keyword evidence="4" id="KW-1185">Reference proteome</keyword>
<proteinExistence type="predicted"/>
<dbReference type="InterPro" id="IPR036749">
    <property type="entry name" value="Expansin_CBD_sf"/>
</dbReference>
<dbReference type="EMBL" id="MU007029">
    <property type="protein sequence ID" value="KAF2431826.1"/>
    <property type="molecule type" value="Genomic_DNA"/>
</dbReference>
<dbReference type="Gene3D" id="2.40.40.10">
    <property type="entry name" value="RlpA-like domain"/>
    <property type="match status" value="1"/>
</dbReference>
<evidence type="ECO:0000313" key="4">
    <source>
        <dbReference type="Proteomes" id="UP000800235"/>
    </source>
</evidence>
<dbReference type="Proteomes" id="UP000800235">
    <property type="component" value="Unassembled WGS sequence"/>
</dbReference>
<dbReference type="PANTHER" id="PTHR31836">
    <property type="match status" value="1"/>
</dbReference>
<feature type="chain" id="PRO_5040335532" description="Expansin-like EG45 domain-containing protein" evidence="2">
    <location>
        <begin position="18"/>
        <end position="242"/>
    </location>
</feature>
<dbReference type="PANTHER" id="PTHR31836:SF21">
    <property type="entry name" value="EXPANSIN-LIKE PROTEIN 7"/>
    <property type="match status" value="1"/>
</dbReference>
<dbReference type="InterPro" id="IPR036908">
    <property type="entry name" value="RlpA-like_sf"/>
</dbReference>
<protein>
    <recommendedName>
        <fullName evidence="5">Expansin-like EG45 domain-containing protein</fullName>
    </recommendedName>
</protein>
<dbReference type="Gene3D" id="2.60.40.760">
    <property type="entry name" value="Expansin, cellulose-binding-like domain"/>
    <property type="match status" value="1"/>
</dbReference>
<dbReference type="CDD" id="cd22271">
    <property type="entry name" value="DPBB_EXP_N-like"/>
    <property type="match status" value="1"/>
</dbReference>
<keyword evidence="1 2" id="KW-0732">Signal</keyword>
<feature type="signal peptide" evidence="2">
    <location>
        <begin position="1"/>
        <end position="17"/>
    </location>
</feature>
<sequence>MARLPVCLLALASLCFGAPADPRAKDFALTSIRRDITVQLDNPGEASHLQGNWNGGNCAFTTFDQPRGIYGAAISDRNWYNAGNCGACLNVRGPNGKEITAMVVDKCPGCGDNFLNLFAEGYQQLIPSSGFTDKIKVNWDVVSCGFNAPLAIQNKEGVSQFWFSVQIQAANWPVDAVYVSTDDGKTWENTVSKDYNFFERQDGGGFGTSTVALKITCVKGAAVYIRYFQIQDRKKQWAEANC</sequence>
<dbReference type="InterPro" id="IPR049818">
    <property type="entry name" value="Expansin_EXLX1-like"/>
</dbReference>
<dbReference type="AlphaFoldDB" id="A0A9P4TZW6"/>